<sequence length="224" mass="26254">MPLITEIRHVVRSERYAIYVDGQYCTSVRARTFPALGLSVGKEISCDKVIELEKFHWKHKYGEQAWEKEKIRIDRVTNIIETKFPRLKVSVIGFGADSNEFLAEHPDDSGKPDLLIEGRDTGRKYCMLEVSGTEFMRGNSYWVRPDKLSYAQKHPAEDVWVCLHYSQPSEKLIFIRPNPETDYRPSEKEIRGSIEHYVEFSEHSDEHKSADEFFDYLLSKRYPK</sequence>
<accession>A0A367V1A5</accession>
<dbReference type="EMBL" id="JPWB01000014">
    <property type="protein sequence ID" value="RCK18937.1"/>
    <property type="molecule type" value="Genomic_DNA"/>
</dbReference>
<dbReference type="AlphaFoldDB" id="A0A367V1A5"/>
<gene>
    <name evidence="1" type="ORF">TH6_20275</name>
</gene>
<comment type="caution">
    <text evidence="1">The sequence shown here is derived from an EMBL/GenBank/DDBJ whole genome shotgun (WGS) entry which is preliminary data.</text>
</comment>
<dbReference type="Gene3D" id="1.10.10.10">
    <property type="entry name" value="Winged helix-like DNA-binding domain superfamily/Winged helix DNA-binding domain"/>
    <property type="match status" value="1"/>
</dbReference>
<dbReference type="InterPro" id="IPR036388">
    <property type="entry name" value="WH-like_DNA-bd_sf"/>
</dbReference>
<dbReference type="RefSeq" id="WP_062953814.1">
    <property type="nucleotide sequence ID" value="NZ_JPWB01000014.1"/>
</dbReference>
<evidence type="ECO:0000313" key="1">
    <source>
        <dbReference type="EMBL" id="RCK18937.1"/>
    </source>
</evidence>
<name>A0A367V1A5_9PROT</name>
<organism evidence="1 2">
    <name type="scientific">Thalassospira profundimaris</name>
    <dbReference type="NCBI Taxonomy" id="502049"/>
    <lineage>
        <taxon>Bacteria</taxon>
        <taxon>Pseudomonadati</taxon>
        <taxon>Pseudomonadota</taxon>
        <taxon>Alphaproteobacteria</taxon>
        <taxon>Rhodospirillales</taxon>
        <taxon>Thalassospiraceae</taxon>
        <taxon>Thalassospira</taxon>
    </lineage>
</organism>
<proteinExistence type="predicted"/>
<evidence type="ECO:0000313" key="2">
    <source>
        <dbReference type="Proteomes" id="UP000253061"/>
    </source>
</evidence>
<dbReference type="Proteomes" id="UP000253061">
    <property type="component" value="Unassembled WGS sequence"/>
</dbReference>
<reference evidence="1 2" key="1">
    <citation type="submission" date="2014-07" db="EMBL/GenBank/DDBJ databases">
        <title>Draft genome sequence of Thalassospira profundimaris R8-17.</title>
        <authorList>
            <person name="Lai Q."/>
            <person name="Shao Z."/>
        </authorList>
    </citation>
    <scope>NUCLEOTIDE SEQUENCE [LARGE SCALE GENOMIC DNA]</scope>
    <source>
        <strain evidence="1 2">R8-17</strain>
    </source>
</reference>
<protein>
    <submittedName>
        <fullName evidence="1">Uncharacterized protein</fullName>
    </submittedName>
</protein>